<feature type="chain" id="PRO_5045457759" description="Tetratricopeptide repeat-containing protein" evidence="1">
    <location>
        <begin position="20"/>
        <end position="262"/>
    </location>
</feature>
<evidence type="ECO:0000313" key="3">
    <source>
        <dbReference type="Proteomes" id="UP001596958"/>
    </source>
</evidence>
<organism evidence="2 3">
    <name type="scientific">Mucilaginibacter calamicampi</name>
    <dbReference type="NCBI Taxonomy" id="1302352"/>
    <lineage>
        <taxon>Bacteria</taxon>
        <taxon>Pseudomonadati</taxon>
        <taxon>Bacteroidota</taxon>
        <taxon>Sphingobacteriia</taxon>
        <taxon>Sphingobacteriales</taxon>
        <taxon>Sphingobacteriaceae</taxon>
        <taxon>Mucilaginibacter</taxon>
    </lineage>
</organism>
<dbReference type="InterPro" id="IPR011990">
    <property type="entry name" value="TPR-like_helical_dom_sf"/>
</dbReference>
<name>A0ABW2YTG0_9SPHI</name>
<comment type="caution">
    <text evidence="2">The sequence shown here is derived from an EMBL/GenBank/DDBJ whole genome shotgun (WGS) entry which is preliminary data.</text>
</comment>
<accession>A0ABW2YTG0</accession>
<evidence type="ECO:0008006" key="4">
    <source>
        <dbReference type="Google" id="ProtNLM"/>
    </source>
</evidence>
<dbReference type="RefSeq" id="WP_377097032.1">
    <property type="nucleotide sequence ID" value="NZ_JBHTHU010000001.1"/>
</dbReference>
<evidence type="ECO:0000313" key="2">
    <source>
        <dbReference type="EMBL" id="MFD0749023.1"/>
    </source>
</evidence>
<dbReference type="Proteomes" id="UP001596958">
    <property type="component" value="Unassembled WGS sequence"/>
</dbReference>
<reference evidence="3" key="1">
    <citation type="journal article" date="2019" name="Int. J. Syst. Evol. Microbiol.">
        <title>The Global Catalogue of Microorganisms (GCM) 10K type strain sequencing project: providing services to taxonomists for standard genome sequencing and annotation.</title>
        <authorList>
            <consortium name="The Broad Institute Genomics Platform"/>
            <consortium name="The Broad Institute Genome Sequencing Center for Infectious Disease"/>
            <person name="Wu L."/>
            <person name="Ma J."/>
        </authorList>
    </citation>
    <scope>NUCLEOTIDE SEQUENCE [LARGE SCALE GENOMIC DNA]</scope>
    <source>
        <strain evidence="3">CCUG 63418</strain>
    </source>
</reference>
<dbReference type="EMBL" id="JBHTHU010000001">
    <property type="protein sequence ID" value="MFD0749023.1"/>
    <property type="molecule type" value="Genomic_DNA"/>
</dbReference>
<evidence type="ECO:0000256" key="1">
    <source>
        <dbReference type="SAM" id="SignalP"/>
    </source>
</evidence>
<proteinExistence type="predicted"/>
<keyword evidence="3" id="KW-1185">Reference proteome</keyword>
<dbReference type="SUPFAM" id="SSF48452">
    <property type="entry name" value="TPR-like"/>
    <property type="match status" value="1"/>
</dbReference>
<sequence>MKKLCLFIIALITVSTSFAALPPIDSLKQTQLSSTEDRIAMLKSQVDSTQNDSVKAFLYAEIAVQYLKYDTIANKKIKLKYQNDALDYSYKALHLFSRYDDTVGMRNCFDNLAMVYHSKKVYPQAKWFILQSNTFSRAINDVPNVMKSLIKLAAIKMDIKDYSLAMGDLNEALKLSVANQDPRTESAVQLNFALLYNRMKNFKKGTIAMDRHNFIDDSLNKAELAIAARNAAADSADVKKKVPAKMVRKTDRTASSKRIASL</sequence>
<protein>
    <recommendedName>
        <fullName evidence="4">Tetratricopeptide repeat-containing protein</fullName>
    </recommendedName>
</protein>
<gene>
    <name evidence="2" type="ORF">ACFQZS_02645</name>
</gene>
<dbReference type="Gene3D" id="1.25.40.10">
    <property type="entry name" value="Tetratricopeptide repeat domain"/>
    <property type="match status" value="1"/>
</dbReference>
<feature type="signal peptide" evidence="1">
    <location>
        <begin position="1"/>
        <end position="19"/>
    </location>
</feature>
<keyword evidence="1" id="KW-0732">Signal</keyword>